<sequence length="118" mass="13386">MSVVARKEYVGVARDRIENFNGKQLVYVSWDHHLLFAAPMMFCVTPQTTLGELIDQHLQPLLQADPDAAAIDWSKVEWLKGNLPWVPYFERSLADNGIGHKEQLRLRTPGLNSVCALK</sequence>
<evidence type="ECO:0000313" key="1">
    <source>
        <dbReference type="EMBL" id="EWC42606.1"/>
    </source>
</evidence>
<evidence type="ECO:0000313" key="2">
    <source>
        <dbReference type="Proteomes" id="UP000026923"/>
    </source>
</evidence>
<dbReference type="Pfam" id="PF04663">
    <property type="entry name" value="Phenol_monoox"/>
    <property type="match status" value="1"/>
</dbReference>
<proteinExistence type="predicted"/>
<gene>
    <name evidence="1" type="ORF">B597_004135</name>
</gene>
<dbReference type="InterPro" id="IPR006756">
    <property type="entry name" value="Phenol_hydroxylase"/>
</dbReference>
<dbReference type="GO" id="GO:0018662">
    <property type="term" value="F:phenol 2-monooxygenase activity"/>
    <property type="evidence" value="ECO:0007669"/>
    <property type="project" value="InterPro"/>
</dbReference>
<accession>A0A061JS87</accession>
<name>A0A061JS87_STUST</name>
<dbReference type="OrthoDB" id="5343663at2"/>
<dbReference type="Gene3D" id="3.10.20.560">
    <property type="entry name" value="Phenol hydroxylase"/>
    <property type="match status" value="1"/>
</dbReference>
<dbReference type="RefSeq" id="WP_003296961.1">
    <property type="nucleotide sequence ID" value="NZ_KK020676.1"/>
</dbReference>
<protein>
    <submittedName>
        <fullName evidence="1">Phenol hydroxylase</fullName>
    </submittedName>
</protein>
<reference evidence="1 2" key="1">
    <citation type="journal article" date="2013" name="Genome Announc.">
        <title>Draft Genome of the Nitrogen-Fixing Bacterium Pseudomonas stutzeri Strain KOS6 Isolated from Industrial Hydrocarbon Sludge.</title>
        <authorList>
            <person name="Grigoryeva T.V."/>
            <person name="Laikov A.V."/>
            <person name="Naumova R.P."/>
            <person name="Manolov A.I."/>
            <person name="Larin A.K."/>
            <person name="Karpova I.Y."/>
            <person name="Semashko T.A."/>
            <person name="Alexeev D.G."/>
            <person name="Kostryukova E.S."/>
            <person name="Muller R."/>
            <person name="Govorun V.M."/>
        </authorList>
    </citation>
    <scope>NUCLEOTIDE SEQUENCE [LARGE SCALE GENOMIC DNA]</scope>
    <source>
        <strain evidence="1 2">KOS6</strain>
    </source>
</reference>
<dbReference type="Proteomes" id="UP000026923">
    <property type="component" value="Unassembled WGS sequence"/>
</dbReference>
<organism evidence="1 2">
    <name type="scientific">Stutzerimonas stutzeri KOS6</name>
    <dbReference type="NCBI Taxonomy" id="1218352"/>
    <lineage>
        <taxon>Bacteria</taxon>
        <taxon>Pseudomonadati</taxon>
        <taxon>Pseudomonadota</taxon>
        <taxon>Gammaproteobacteria</taxon>
        <taxon>Pseudomonadales</taxon>
        <taxon>Pseudomonadaceae</taxon>
        <taxon>Stutzerimonas</taxon>
    </lineage>
</organism>
<dbReference type="EMBL" id="AMCZ02000003">
    <property type="protein sequence ID" value="EWC42606.1"/>
    <property type="molecule type" value="Genomic_DNA"/>
</dbReference>
<comment type="caution">
    <text evidence="1">The sequence shown here is derived from an EMBL/GenBank/DDBJ whole genome shotgun (WGS) entry which is preliminary data.</text>
</comment>
<dbReference type="InterPro" id="IPR043010">
    <property type="entry name" value="Phenol_hydroxylase_sf"/>
</dbReference>
<dbReference type="HOGENOM" id="CLU_2057138_0_0_6"/>
<dbReference type="AlphaFoldDB" id="A0A061JS87"/>
<dbReference type="eggNOG" id="ENOG5032U7S">
    <property type="taxonomic scope" value="Bacteria"/>
</dbReference>